<keyword evidence="1" id="KW-1133">Transmembrane helix</keyword>
<proteinExistence type="predicted"/>
<feature type="non-terminal residue" evidence="2">
    <location>
        <position position="119"/>
    </location>
</feature>
<evidence type="ECO:0000313" key="2">
    <source>
        <dbReference type="EMBL" id="EUC58523.1"/>
    </source>
</evidence>
<comment type="caution">
    <text evidence="2">The sequence shown here is derived from an EMBL/GenBank/DDBJ whole genome shotgun (WGS) entry which is preliminary data.</text>
</comment>
<feature type="transmembrane region" description="Helical" evidence="1">
    <location>
        <begin position="90"/>
        <end position="114"/>
    </location>
</feature>
<sequence>MVFNPDAELDLVDLYYATEGTKYLALALCTLLVCETFATLPAGDMGSHNACHLRSQYVKNKVLYGNAELTIADLKASSCITYLIRCLAYWLFYIYGSMVIQIIVASVLIARIWAIYQLK</sequence>
<keyword evidence="1 2" id="KW-0812">Transmembrane</keyword>
<dbReference type="AlphaFoldDB" id="A0A0A1UJV4"/>
<reference evidence="3" key="1">
    <citation type="journal article" date="2014" name="Genome Announc.">
        <title>Draft genome sequence of the plant-pathogenic soil fungus Rhizoctonia solani anastomosis group 3 strain Rhs1AP.</title>
        <authorList>
            <person name="Cubeta M.A."/>
            <person name="Thomas E."/>
            <person name="Dean R.A."/>
            <person name="Jabaji S."/>
            <person name="Neate S.M."/>
            <person name="Tavantzis S."/>
            <person name="Toda T."/>
            <person name="Vilgalys R."/>
            <person name="Bharathan N."/>
            <person name="Fedorova-Abrams N."/>
            <person name="Pakala S.B."/>
            <person name="Pakala S.M."/>
            <person name="Zafar N."/>
            <person name="Joardar V."/>
            <person name="Losada L."/>
            <person name="Nierman W.C."/>
        </authorList>
    </citation>
    <scope>NUCLEOTIDE SEQUENCE [LARGE SCALE GENOMIC DNA]</scope>
    <source>
        <strain evidence="3">AG-3</strain>
    </source>
</reference>
<organism evidence="2 3">
    <name type="scientific">Rhizoctonia solani AG-3 Rhs1AP</name>
    <dbReference type="NCBI Taxonomy" id="1086054"/>
    <lineage>
        <taxon>Eukaryota</taxon>
        <taxon>Fungi</taxon>
        <taxon>Dikarya</taxon>
        <taxon>Basidiomycota</taxon>
        <taxon>Agaricomycotina</taxon>
        <taxon>Agaricomycetes</taxon>
        <taxon>Cantharellales</taxon>
        <taxon>Ceratobasidiaceae</taxon>
        <taxon>Rhizoctonia</taxon>
    </lineage>
</organism>
<evidence type="ECO:0000313" key="3">
    <source>
        <dbReference type="Proteomes" id="UP000030108"/>
    </source>
</evidence>
<dbReference type="OrthoDB" id="3229702at2759"/>
<accession>A0A0A1UJV4</accession>
<keyword evidence="1" id="KW-0472">Membrane</keyword>
<dbReference type="EMBL" id="JATN01000321">
    <property type="protein sequence ID" value="EUC58523.1"/>
    <property type="molecule type" value="Genomic_DNA"/>
</dbReference>
<gene>
    <name evidence="2" type="ORF">RSOL_261380</name>
</gene>
<name>A0A0A1UJV4_9AGAM</name>
<dbReference type="Proteomes" id="UP000030108">
    <property type="component" value="Unassembled WGS sequence"/>
</dbReference>
<protein>
    <submittedName>
        <fullName evidence="2">Transmembrane protein, putative</fullName>
    </submittedName>
</protein>
<evidence type="ECO:0000256" key="1">
    <source>
        <dbReference type="SAM" id="Phobius"/>
    </source>
</evidence>